<proteinExistence type="inferred from homology"/>
<dbReference type="CDD" id="cd10280">
    <property type="entry name" value="PQQ_mGDH"/>
    <property type="match status" value="1"/>
</dbReference>
<dbReference type="PANTHER" id="PTHR32303">
    <property type="entry name" value="QUINOPROTEIN ALCOHOL DEHYDROGENASE (CYTOCHROME C)"/>
    <property type="match status" value="1"/>
</dbReference>
<protein>
    <submittedName>
        <fullName evidence="6">Membrane-bound PQQ-dependent dehydrogenase, glucose/quinate/shikimate family</fullName>
        <ecNumber evidence="6">1.1.-.-</ecNumber>
    </submittedName>
</protein>
<dbReference type="NCBIfam" id="TIGR03074">
    <property type="entry name" value="PQQ_membr_DH"/>
    <property type="match status" value="1"/>
</dbReference>
<evidence type="ECO:0000256" key="1">
    <source>
        <dbReference type="ARBA" id="ARBA00001931"/>
    </source>
</evidence>
<sequence length="777" mass="85631">MKRILLCFIEFLLVLIGICLTLAGAWLSYLGGTPYYLVTGIIYIIAGILIYKQKNWGLYLTYVVVVYTIIWALYERGTAFWPMLARIMVPLGIAIVCSLIFPKKTPQVKKVAYSLGGLSTVFFVAMLVGLFIPHEAKYGTNDHFKAHPVSEQPENWVAYGKTAAGNRFSSFTQINRDNVKDLQIAWTYHSGDSGPGIDQNTPLQIDNLVYTCSRNNHIAALDVDSGQPVWTFDPEASSPMWQRCRSVSYYKVPEVTSSPLANSCQERIIATTIDARLIALDTKTGKLCDDFGDHGTVNLKDSMGPIKPGFYFQTSSPLVARDVIVIGGWVVDNQETNEPSGVIRAFNANTGELEWAWDLGNPSITKYPPEGETYTLETPNMWTHAAYDDELGLIYLPLGNTTPDYYGANRPAFSDEYNDTLVALDVTTGRERWKFQTVHHDIWDYDLPSQPALVNVPDDEGNIVPALIQTTKRGQIFLLNRATGEPVAQVEEKAVPSKSNIPGEYVSPTQPYSVGMPTIGAQRLTEDSMWGMTMFDQLACRIQFKQATYEGDFTPIDFNPTIEQPGNLGGFNWGSVSVDPLNNMAYVNDIRIPSMFWLVERDDYSTVTQKYKSDGTGHGPSPQRGTPYGLVTMMWMSALGVPCSEPPFGTITAIDLTSREVAWQVPAGTAEQLGPFGLKSHLPMPIGVPTYAGTMTTAGGLVFFAGSQDYYIRAYNSATGEEVWKYPLPIGSSATPMTYISPTTGQQYVVISVGGAAHSDQVGDYVIAFSLPKAADK</sequence>
<keyword evidence="4" id="KW-0812">Transmembrane</keyword>
<feature type="transmembrane region" description="Helical" evidence="4">
    <location>
        <begin position="33"/>
        <end position="51"/>
    </location>
</feature>
<dbReference type="KEGG" id="orb:IPMB12_01915"/>
<dbReference type="Proteomes" id="UP000501168">
    <property type="component" value="Chromosome"/>
</dbReference>
<dbReference type="GO" id="GO:0048038">
    <property type="term" value="F:quinone binding"/>
    <property type="evidence" value="ECO:0007669"/>
    <property type="project" value="InterPro"/>
</dbReference>
<accession>A0A6G9I9N9</accession>
<comment type="cofactor">
    <cofactor evidence="1">
        <name>pyrroloquinoline quinone</name>
        <dbReference type="ChEBI" id="CHEBI:58442"/>
    </cofactor>
</comment>
<evidence type="ECO:0000313" key="6">
    <source>
        <dbReference type="EMBL" id="QIQ20542.1"/>
    </source>
</evidence>
<dbReference type="EMBL" id="CP050253">
    <property type="protein sequence ID" value="QIQ20542.1"/>
    <property type="molecule type" value="Genomic_DNA"/>
</dbReference>
<keyword evidence="4" id="KW-1133">Transmembrane helix</keyword>
<dbReference type="InterPro" id="IPR011047">
    <property type="entry name" value="Quinoprotein_ADH-like_sf"/>
</dbReference>
<evidence type="ECO:0000313" key="7">
    <source>
        <dbReference type="Proteomes" id="UP000501168"/>
    </source>
</evidence>
<feature type="transmembrane region" description="Helical" evidence="4">
    <location>
        <begin position="56"/>
        <end position="74"/>
    </location>
</feature>
<dbReference type="SMART" id="SM00564">
    <property type="entry name" value="PQQ"/>
    <property type="match status" value="6"/>
</dbReference>
<keyword evidence="7" id="KW-1185">Reference proteome</keyword>
<dbReference type="GO" id="GO:0008876">
    <property type="term" value="F:quinoprotein glucose dehydrogenase activity"/>
    <property type="evidence" value="ECO:0007669"/>
    <property type="project" value="TreeGrafter"/>
</dbReference>
<evidence type="ECO:0000259" key="5">
    <source>
        <dbReference type="Pfam" id="PF01011"/>
    </source>
</evidence>
<dbReference type="Pfam" id="PF01011">
    <property type="entry name" value="PQQ"/>
    <property type="match status" value="1"/>
</dbReference>
<dbReference type="SUPFAM" id="SSF50998">
    <property type="entry name" value="Quinoprotein alcohol dehydrogenase-like"/>
    <property type="match status" value="1"/>
</dbReference>
<keyword evidence="4" id="KW-0472">Membrane</keyword>
<feature type="transmembrane region" description="Helical" evidence="4">
    <location>
        <begin position="113"/>
        <end position="132"/>
    </location>
</feature>
<dbReference type="FunCoup" id="A0A6G9I9N9">
    <property type="interactions" value="49"/>
</dbReference>
<dbReference type="InterPro" id="IPR017511">
    <property type="entry name" value="PQQ_mDH"/>
</dbReference>
<keyword evidence="3 6" id="KW-0560">Oxidoreductase</keyword>
<dbReference type="Gene3D" id="2.140.10.10">
    <property type="entry name" value="Quinoprotein alcohol dehydrogenase-like superfamily"/>
    <property type="match status" value="1"/>
</dbReference>
<dbReference type="InterPro" id="IPR002372">
    <property type="entry name" value="PQQ_rpt_dom"/>
</dbReference>
<feature type="domain" description="Pyrrolo-quinoline quinone repeat" evidence="5">
    <location>
        <begin position="156"/>
        <end position="749"/>
    </location>
</feature>
<evidence type="ECO:0000256" key="4">
    <source>
        <dbReference type="SAM" id="Phobius"/>
    </source>
</evidence>
<dbReference type="InterPro" id="IPR018391">
    <property type="entry name" value="PQQ_b-propeller_rpt"/>
</dbReference>
<dbReference type="InParanoid" id="A0A6G9I9N9"/>
<comment type="similarity">
    <text evidence="2">Belongs to the bacterial PQQ dehydrogenase family.</text>
</comment>
<organism evidence="6 7">
    <name type="scientific">Zophobihabitans entericus</name>
    <dbReference type="NCBI Taxonomy" id="1635327"/>
    <lineage>
        <taxon>Bacteria</taxon>
        <taxon>Pseudomonadati</taxon>
        <taxon>Pseudomonadota</taxon>
        <taxon>Gammaproteobacteria</taxon>
        <taxon>Orbales</taxon>
        <taxon>Orbaceae</taxon>
        <taxon>Zophobihabitans</taxon>
    </lineage>
</organism>
<dbReference type="PANTHER" id="PTHR32303:SF4">
    <property type="entry name" value="QUINOPROTEIN GLUCOSE DEHYDROGENASE"/>
    <property type="match status" value="1"/>
</dbReference>
<dbReference type="EC" id="1.1.-.-" evidence="6"/>
<evidence type="ECO:0000256" key="2">
    <source>
        <dbReference type="ARBA" id="ARBA00008156"/>
    </source>
</evidence>
<dbReference type="AlphaFoldDB" id="A0A6G9I9N9"/>
<evidence type="ECO:0000256" key="3">
    <source>
        <dbReference type="ARBA" id="ARBA00023002"/>
    </source>
</evidence>
<name>A0A6G9I9N9_9GAMM</name>
<dbReference type="RefSeq" id="WP_166914407.1">
    <property type="nucleotide sequence ID" value="NZ_CP050253.1"/>
</dbReference>
<feature type="transmembrane region" description="Helical" evidence="4">
    <location>
        <begin position="80"/>
        <end position="101"/>
    </location>
</feature>
<gene>
    <name evidence="6" type="ORF">IPMB12_01915</name>
</gene>
<dbReference type="GO" id="GO:0016020">
    <property type="term" value="C:membrane"/>
    <property type="evidence" value="ECO:0007669"/>
    <property type="project" value="InterPro"/>
</dbReference>
<reference evidence="6 7" key="1">
    <citation type="submission" date="2020-03" db="EMBL/GenBank/DDBJ databases">
        <title>Complete genome sequence of Orbus sp. IPMB12 (BCRC 80908).</title>
        <authorList>
            <person name="Lo W.-S."/>
            <person name="Chang T.-H."/>
            <person name="Kuo C.-H."/>
        </authorList>
    </citation>
    <scope>NUCLEOTIDE SEQUENCE [LARGE SCALE GENOMIC DNA]</scope>
    <source>
        <strain evidence="6 7">IPMB12</strain>
    </source>
</reference>